<evidence type="ECO:0000256" key="1">
    <source>
        <dbReference type="SAM" id="MobiDB-lite"/>
    </source>
</evidence>
<dbReference type="Proteomes" id="UP001328107">
    <property type="component" value="Unassembled WGS sequence"/>
</dbReference>
<gene>
    <name evidence="2" type="ORF">PMAYCL1PPCAC_30666</name>
</gene>
<dbReference type="EMBL" id="BTRK01000006">
    <property type="protein sequence ID" value="GMR60471.1"/>
    <property type="molecule type" value="Genomic_DNA"/>
</dbReference>
<protein>
    <submittedName>
        <fullName evidence="2">Uncharacterized protein</fullName>
    </submittedName>
</protein>
<sequence>ETSVNERELNNDNQAAMEVHEFGSMAKVSSGMLKQRSEETLARKRVHESPQKLRKKKRVEPIAQQCLEMSTEWASNSGKFLMSADAGSSCSSVGEISEAMEKVSTSGMDLDEDTPQMTALLSKRPASPMPSDQGADCPPDPTWHRIL</sequence>
<evidence type="ECO:0000313" key="3">
    <source>
        <dbReference type="Proteomes" id="UP001328107"/>
    </source>
</evidence>
<comment type="caution">
    <text evidence="2">The sequence shown here is derived from an EMBL/GenBank/DDBJ whole genome shotgun (WGS) entry which is preliminary data.</text>
</comment>
<reference evidence="3" key="1">
    <citation type="submission" date="2022-10" db="EMBL/GenBank/DDBJ databases">
        <title>Genome assembly of Pristionchus species.</title>
        <authorList>
            <person name="Yoshida K."/>
            <person name="Sommer R.J."/>
        </authorList>
    </citation>
    <scope>NUCLEOTIDE SEQUENCE [LARGE SCALE GENOMIC DNA]</scope>
    <source>
        <strain evidence="3">RS5460</strain>
    </source>
</reference>
<feature type="compositionally biased region" description="Basic and acidic residues" evidence="1">
    <location>
        <begin position="35"/>
        <end position="51"/>
    </location>
</feature>
<feature type="non-terminal residue" evidence="2">
    <location>
        <position position="1"/>
    </location>
</feature>
<evidence type="ECO:0000313" key="2">
    <source>
        <dbReference type="EMBL" id="GMR60471.1"/>
    </source>
</evidence>
<keyword evidence="3" id="KW-1185">Reference proteome</keyword>
<feature type="region of interest" description="Disordered" evidence="1">
    <location>
        <begin position="28"/>
        <end position="57"/>
    </location>
</feature>
<dbReference type="AlphaFoldDB" id="A0AAN5DBM0"/>
<feature type="region of interest" description="Disordered" evidence="1">
    <location>
        <begin position="102"/>
        <end position="147"/>
    </location>
</feature>
<accession>A0AAN5DBM0</accession>
<organism evidence="2 3">
    <name type="scientific">Pristionchus mayeri</name>
    <dbReference type="NCBI Taxonomy" id="1317129"/>
    <lineage>
        <taxon>Eukaryota</taxon>
        <taxon>Metazoa</taxon>
        <taxon>Ecdysozoa</taxon>
        <taxon>Nematoda</taxon>
        <taxon>Chromadorea</taxon>
        <taxon>Rhabditida</taxon>
        <taxon>Rhabditina</taxon>
        <taxon>Diplogasteromorpha</taxon>
        <taxon>Diplogasteroidea</taxon>
        <taxon>Neodiplogasteridae</taxon>
        <taxon>Pristionchus</taxon>
    </lineage>
</organism>
<proteinExistence type="predicted"/>
<name>A0AAN5DBM0_9BILA</name>